<evidence type="ECO:0000313" key="2">
    <source>
        <dbReference type="Proteomes" id="UP000594261"/>
    </source>
</evidence>
<proteinExistence type="predicted"/>
<dbReference type="AlphaFoldDB" id="A0A7N2R105"/>
<dbReference type="Proteomes" id="UP000594261">
    <property type="component" value="Chromosome 3"/>
</dbReference>
<organism evidence="1 2">
    <name type="scientific">Quercus lobata</name>
    <name type="common">Valley oak</name>
    <dbReference type="NCBI Taxonomy" id="97700"/>
    <lineage>
        <taxon>Eukaryota</taxon>
        <taxon>Viridiplantae</taxon>
        <taxon>Streptophyta</taxon>
        <taxon>Embryophyta</taxon>
        <taxon>Tracheophyta</taxon>
        <taxon>Spermatophyta</taxon>
        <taxon>Magnoliopsida</taxon>
        <taxon>eudicotyledons</taxon>
        <taxon>Gunneridae</taxon>
        <taxon>Pentapetalae</taxon>
        <taxon>rosids</taxon>
        <taxon>fabids</taxon>
        <taxon>Fagales</taxon>
        <taxon>Fagaceae</taxon>
        <taxon>Quercus</taxon>
    </lineage>
</organism>
<dbReference type="EMBL" id="LRBV02000003">
    <property type="status" value="NOT_ANNOTATED_CDS"/>
    <property type="molecule type" value="Genomic_DNA"/>
</dbReference>
<name>A0A7N2R105_QUELO</name>
<dbReference type="InParanoid" id="A0A7N2R105"/>
<evidence type="ECO:0000313" key="1">
    <source>
        <dbReference type="EnsemblPlants" id="QL03p018805:mrna"/>
    </source>
</evidence>
<reference evidence="1" key="2">
    <citation type="submission" date="2021-01" db="UniProtKB">
        <authorList>
            <consortium name="EnsemblPlants"/>
        </authorList>
    </citation>
    <scope>IDENTIFICATION</scope>
</reference>
<dbReference type="EnsemblPlants" id="QL03p018805:mrna">
    <property type="protein sequence ID" value="QL03p018805:mrna"/>
    <property type="gene ID" value="QL03p018805"/>
</dbReference>
<reference evidence="1 2" key="1">
    <citation type="journal article" date="2016" name="G3 (Bethesda)">
        <title>First Draft Assembly and Annotation of the Genome of a California Endemic Oak Quercus lobata Nee (Fagaceae).</title>
        <authorList>
            <person name="Sork V.L."/>
            <person name="Fitz-Gibbon S.T."/>
            <person name="Puiu D."/>
            <person name="Crepeau M."/>
            <person name="Gugger P.F."/>
            <person name="Sherman R."/>
            <person name="Stevens K."/>
            <person name="Langley C.H."/>
            <person name="Pellegrini M."/>
            <person name="Salzberg S.L."/>
        </authorList>
    </citation>
    <scope>NUCLEOTIDE SEQUENCE [LARGE SCALE GENOMIC DNA]</scope>
    <source>
        <strain evidence="1 2">cv. SW786</strain>
    </source>
</reference>
<dbReference type="Gramene" id="QL03p018805:mrna">
    <property type="protein sequence ID" value="QL03p018805:mrna"/>
    <property type="gene ID" value="QL03p018805"/>
</dbReference>
<sequence>MRINGGKSRIPSFTLYHSPTYYLYLNTPKPALFSVLHSMAEILSPPISHILLLAYLRQCCELRFVKMYWQCMRRRRRKRHHFQNGIWNGMVRKDLQVSLQIIL</sequence>
<keyword evidence="2" id="KW-1185">Reference proteome</keyword>
<protein>
    <submittedName>
        <fullName evidence="1">Uncharacterized protein</fullName>
    </submittedName>
</protein>
<accession>A0A7N2R105</accession>